<evidence type="ECO:0000313" key="9">
    <source>
        <dbReference type="EMBL" id="CAD9861880.1"/>
    </source>
</evidence>
<proteinExistence type="inferred from homology"/>
<feature type="signal peptide" evidence="8">
    <location>
        <begin position="1"/>
        <end position="20"/>
    </location>
</feature>
<comment type="similarity">
    <text evidence="2 6">Belongs to the peroxisomal membrane protein PXMP2/4 family.</text>
</comment>
<feature type="compositionally biased region" description="Low complexity" evidence="7">
    <location>
        <begin position="99"/>
        <end position="108"/>
    </location>
</feature>
<sequence>MAVITRLIVVAALCVSLGSAFVTRTPSFGATSVRKINDESMSMLFGGFGKGSNNWGGFGVKRGISTRNPIKGGNFGGNNGGIGGNGGNGLVPPRNSEASASSEGGDNNSGSNPFASLWAAYNAALESSPITTKALTSLVGFSLGDILAQKFLSAGEPFDFLRMARLASFGLLFHGPVGHYFYGFLDTKIPGTALSVVASKVAIDQIIWNPIFGTFFLGYMGFAEGKNAGEVGQKIKNDLVKAVTGSWTVWPIAHAINFRFIPTSQRLLYINSIQVFYNCFLSFLASGGSSTAEVATE</sequence>
<evidence type="ECO:0000256" key="6">
    <source>
        <dbReference type="RuleBase" id="RU363053"/>
    </source>
</evidence>
<evidence type="ECO:0000256" key="5">
    <source>
        <dbReference type="ARBA" id="ARBA00023136"/>
    </source>
</evidence>
<evidence type="ECO:0000256" key="2">
    <source>
        <dbReference type="ARBA" id="ARBA00006824"/>
    </source>
</evidence>
<evidence type="ECO:0000256" key="8">
    <source>
        <dbReference type="SAM" id="SignalP"/>
    </source>
</evidence>
<dbReference type="GO" id="GO:0016020">
    <property type="term" value="C:membrane"/>
    <property type="evidence" value="ECO:0007669"/>
    <property type="project" value="UniProtKB-SubCell"/>
</dbReference>
<gene>
    <name evidence="9" type="ORF">FJAP1339_LOCUS4403</name>
</gene>
<evidence type="ECO:0000256" key="4">
    <source>
        <dbReference type="ARBA" id="ARBA00022989"/>
    </source>
</evidence>
<feature type="region of interest" description="Disordered" evidence="7">
    <location>
        <begin position="75"/>
        <end position="108"/>
    </location>
</feature>
<evidence type="ECO:0008006" key="10">
    <source>
        <dbReference type="Google" id="ProtNLM"/>
    </source>
</evidence>
<evidence type="ECO:0000256" key="3">
    <source>
        <dbReference type="ARBA" id="ARBA00022692"/>
    </source>
</evidence>
<evidence type="ECO:0000256" key="1">
    <source>
        <dbReference type="ARBA" id="ARBA00004141"/>
    </source>
</evidence>
<dbReference type="InterPro" id="IPR007248">
    <property type="entry name" value="Mpv17_PMP22"/>
</dbReference>
<keyword evidence="4" id="KW-1133">Transmembrane helix</keyword>
<feature type="chain" id="PRO_5030985713" description="Peroxisomal membrane protein MPV17" evidence="8">
    <location>
        <begin position="21"/>
        <end position="297"/>
    </location>
</feature>
<evidence type="ECO:0000256" key="7">
    <source>
        <dbReference type="SAM" id="MobiDB-lite"/>
    </source>
</evidence>
<dbReference type="EMBL" id="HBHR01009126">
    <property type="protein sequence ID" value="CAD9861880.1"/>
    <property type="molecule type" value="Transcribed_RNA"/>
</dbReference>
<organism evidence="9">
    <name type="scientific">Fibrocapsa japonica</name>
    <dbReference type="NCBI Taxonomy" id="94617"/>
    <lineage>
        <taxon>Eukaryota</taxon>
        <taxon>Sar</taxon>
        <taxon>Stramenopiles</taxon>
        <taxon>Ochrophyta</taxon>
        <taxon>Raphidophyceae</taxon>
        <taxon>Chattonellales</taxon>
        <taxon>Chattonellaceae</taxon>
        <taxon>Fibrocapsa</taxon>
    </lineage>
</organism>
<feature type="compositionally biased region" description="Gly residues" evidence="7">
    <location>
        <begin position="75"/>
        <end position="89"/>
    </location>
</feature>
<comment type="subcellular location">
    <subcellularLocation>
        <location evidence="1">Membrane</location>
        <topology evidence="1">Multi-pass membrane protein</topology>
    </subcellularLocation>
</comment>
<dbReference type="AlphaFoldDB" id="A0A7S2XWX9"/>
<dbReference type="Pfam" id="PF04117">
    <property type="entry name" value="Mpv17_PMP22"/>
    <property type="match status" value="1"/>
</dbReference>
<keyword evidence="5" id="KW-0472">Membrane</keyword>
<reference evidence="9" key="1">
    <citation type="submission" date="2021-01" db="EMBL/GenBank/DDBJ databases">
        <authorList>
            <person name="Corre E."/>
            <person name="Pelletier E."/>
            <person name="Niang G."/>
            <person name="Scheremetjew M."/>
            <person name="Finn R."/>
            <person name="Kale V."/>
            <person name="Holt S."/>
            <person name="Cochrane G."/>
            <person name="Meng A."/>
            <person name="Brown T."/>
            <person name="Cohen L."/>
        </authorList>
    </citation>
    <scope>NUCLEOTIDE SEQUENCE</scope>
    <source>
        <strain evidence="9">CCMP1661</strain>
    </source>
</reference>
<name>A0A7S2XWX9_9STRA</name>
<dbReference type="GO" id="GO:0005737">
    <property type="term" value="C:cytoplasm"/>
    <property type="evidence" value="ECO:0007669"/>
    <property type="project" value="TreeGrafter"/>
</dbReference>
<dbReference type="PANTHER" id="PTHR11266:SF17">
    <property type="entry name" value="PROTEIN MPV17"/>
    <property type="match status" value="1"/>
</dbReference>
<accession>A0A7S2XWX9</accession>
<keyword evidence="3" id="KW-0812">Transmembrane</keyword>
<protein>
    <recommendedName>
        <fullName evidence="10">Peroxisomal membrane protein MPV17</fullName>
    </recommendedName>
</protein>
<keyword evidence="8" id="KW-0732">Signal</keyword>
<dbReference type="PANTHER" id="PTHR11266">
    <property type="entry name" value="PEROXISOMAL MEMBRANE PROTEIN 2, PXMP2 MPV17"/>
    <property type="match status" value="1"/>
</dbReference>